<dbReference type="InterPro" id="IPR027381">
    <property type="entry name" value="LytR/CpsA/Psr_C"/>
</dbReference>
<dbReference type="AlphaFoldDB" id="A0A5M4F9H9"/>
<accession>A0A5M4F9H9</accession>
<feature type="region of interest" description="Disordered" evidence="1">
    <location>
        <begin position="44"/>
        <end position="87"/>
    </location>
</feature>
<proteinExistence type="predicted"/>
<dbReference type="RefSeq" id="WP_149690976.1">
    <property type="nucleotide sequence ID" value="NZ_SDPQ02000004.1"/>
</dbReference>
<evidence type="ECO:0000313" key="4">
    <source>
        <dbReference type="EMBL" id="KAA1394367.1"/>
    </source>
</evidence>
<dbReference type="Proteomes" id="UP000380867">
    <property type="component" value="Unassembled WGS sequence"/>
</dbReference>
<dbReference type="EMBL" id="SDPQ02000004">
    <property type="protein sequence ID" value="KAA1394367.1"/>
    <property type="molecule type" value="Genomic_DNA"/>
</dbReference>
<evidence type="ECO:0000259" key="3">
    <source>
        <dbReference type="Pfam" id="PF13399"/>
    </source>
</evidence>
<dbReference type="Gene3D" id="3.30.70.2390">
    <property type="match status" value="1"/>
</dbReference>
<keyword evidence="2" id="KW-0472">Membrane</keyword>
<organism evidence="4 5">
    <name type="scientific">Aeromicrobium ginsengisoli</name>
    <dbReference type="NCBI Taxonomy" id="363867"/>
    <lineage>
        <taxon>Bacteria</taxon>
        <taxon>Bacillati</taxon>
        <taxon>Actinomycetota</taxon>
        <taxon>Actinomycetes</taxon>
        <taxon>Propionibacteriales</taxon>
        <taxon>Nocardioidaceae</taxon>
        <taxon>Aeromicrobium</taxon>
    </lineage>
</organism>
<evidence type="ECO:0000256" key="1">
    <source>
        <dbReference type="SAM" id="MobiDB-lite"/>
    </source>
</evidence>
<name>A0A5M4F9H9_9ACTN</name>
<keyword evidence="5" id="KW-1185">Reference proteome</keyword>
<dbReference type="OrthoDB" id="4350621at2"/>
<keyword evidence="2" id="KW-0812">Transmembrane</keyword>
<keyword evidence="2" id="KW-1133">Transmembrane helix</keyword>
<gene>
    <name evidence="4" type="ORF">ESP70_019405</name>
</gene>
<reference evidence="4" key="1">
    <citation type="submission" date="2019-09" db="EMBL/GenBank/DDBJ databases">
        <authorList>
            <person name="Li J."/>
        </authorList>
    </citation>
    <scope>NUCLEOTIDE SEQUENCE [LARGE SCALE GENOMIC DNA]</scope>
    <source>
        <strain evidence="4">JCM 14732</strain>
    </source>
</reference>
<feature type="domain" description="LytR/CpsA/Psr regulator C-terminal" evidence="3">
    <location>
        <begin position="89"/>
        <end position="170"/>
    </location>
</feature>
<protein>
    <submittedName>
        <fullName evidence="4">LytR family transcriptional regulator</fullName>
    </submittedName>
</protein>
<evidence type="ECO:0000313" key="5">
    <source>
        <dbReference type="Proteomes" id="UP000380867"/>
    </source>
</evidence>
<feature type="compositionally biased region" description="Low complexity" evidence="1">
    <location>
        <begin position="44"/>
        <end position="83"/>
    </location>
</feature>
<dbReference type="Pfam" id="PF13399">
    <property type="entry name" value="LytR_C"/>
    <property type="match status" value="1"/>
</dbReference>
<evidence type="ECO:0000256" key="2">
    <source>
        <dbReference type="SAM" id="Phobius"/>
    </source>
</evidence>
<feature type="transmembrane region" description="Helical" evidence="2">
    <location>
        <begin position="12"/>
        <end position="38"/>
    </location>
</feature>
<comment type="caution">
    <text evidence="4">The sequence shown here is derived from an EMBL/GenBank/DDBJ whole genome shotgun (WGS) entry which is preliminary data.</text>
</comment>
<sequence>MDHRRTPTGKAYVPASWFIVLTIMLCVGAAGWLGWLFVDDDPETAPTTSTSAPPATKTTPTPSPSKTTETKPSPTPSESSASPEADRTTPVAVLNNTTIQGLAATYSAQVRSAGWTTVTIGNWRGSIAGNTVYFPPQLAEQAKLLAADLDISRVLPSVAPMRTDRLTIILSGPQQ</sequence>